<feature type="compositionally biased region" description="Polar residues" evidence="1">
    <location>
        <begin position="409"/>
        <end position="421"/>
    </location>
</feature>
<feature type="compositionally biased region" description="Basic and acidic residues" evidence="1">
    <location>
        <begin position="517"/>
        <end position="537"/>
    </location>
</feature>
<evidence type="ECO:0000313" key="3">
    <source>
        <dbReference type="Proteomes" id="UP000749559"/>
    </source>
</evidence>
<evidence type="ECO:0000313" key="2">
    <source>
        <dbReference type="EMBL" id="CAH1799961.1"/>
    </source>
</evidence>
<gene>
    <name evidence="2" type="ORF">OFUS_LOCUS23914</name>
</gene>
<proteinExistence type="predicted"/>
<accession>A0A8J1TAI0</accession>
<feature type="region of interest" description="Disordered" evidence="1">
    <location>
        <begin position="312"/>
        <end position="343"/>
    </location>
</feature>
<feature type="compositionally biased region" description="Basic and acidic residues" evidence="1">
    <location>
        <begin position="205"/>
        <end position="218"/>
    </location>
</feature>
<feature type="compositionally biased region" description="Polar residues" evidence="1">
    <location>
        <begin position="1"/>
        <end position="10"/>
    </location>
</feature>
<evidence type="ECO:0000256" key="1">
    <source>
        <dbReference type="SAM" id="MobiDB-lite"/>
    </source>
</evidence>
<comment type="caution">
    <text evidence="2">The sequence shown here is derived from an EMBL/GenBank/DDBJ whole genome shotgun (WGS) entry which is preliminary data.</text>
</comment>
<feature type="compositionally biased region" description="Basic and acidic residues" evidence="1">
    <location>
        <begin position="230"/>
        <end position="246"/>
    </location>
</feature>
<sequence length="636" mass="70540">MDRPRSQSAKQAGVKRSDLLLDRSRPRSQSANQPGVDTCDSPDRERSHSESLKQPGDDRNLPADDHSRMASTGQHIKLSRNEYRKSAPKLGFSRRIKVYDHGAQSDTGDLGYHSNHPNDLDSVYEQYNTMSFDDGQLDSLAQANIDASRSYDVDRKKKIPDGVKPKVKRSPDNTKQKEISRKSPKPRRVLPQIPPQPHHSAPELQEQHPDASQDKDGSTELQVESPRGSDVQKENNVHDGALEHRQAWLASHQQSGSGFSSPRSSSSPIHPLHSSHSASSLYGADGDVSSQGTDMDSISEVKPFVLAKRQIPDDEASISSTDSPIVRRKHGMSGFNPHKKYPDRYSEAALSGNVCHQRQNPETTLIGNMDPPVVGHNSSQASFFAQDSDQVVLGQVKRNATKLSRKESNCTLYSSSDNESLSPLAGTVYFGPPPAKVSKSKAHPGRAAQIKTKSSSEKGKSNQDEDVYQSKVHQGKAIQKKAMLSQEKGGPKKDDEIHHSKAHQERPIQKKAIQGQEKGRPKKDEEMHLSKSHEGRAVKNKAKPTQEQNRERPEEEVEIYPWGDGKAQNKNATSEGAKSMTDTRNTTGERGKKRLKDIVAQDNFKELIGRHLYGRTYSQSEMEHMSKSGRKLGQLA</sequence>
<feature type="compositionally biased region" description="Polar residues" evidence="1">
    <location>
        <begin position="568"/>
        <end position="588"/>
    </location>
</feature>
<dbReference type="Proteomes" id="UP000749559">
    <property type="component" value="Unassembled WGS sequence"/>
</dbReference>
<reference evidence="2" key="1">
    <citation type="submission" date="2022-03" db="EMBL/GenBank/DDBJ databases">
        <authorList>
            <person name="Martin C."/>
        </authorList>
    </citation>
    <scope>NUCLEOTIDE SEQUENCE</scope>
</reference>
<feature type="region of interest" description="Disordered" evidence="1">
    <location>
        <begin position="1"/>
        <end position="92"/>
    </location>
</feature>
<dbReference type="EMBL" id="CAIIXF020000011">
    <property type="protein sequence ID" value="CAH1799961.1"/>
    <property type="molecule type" value="Genomic_DNA"/>
</dbReference>
<feature type="compositionally biased region" description="Basic and acidic residues" evidence="1">
    <location>
        <begin position="489"/>
        <end position="508"/>
    </location>
</feature>
<feature type="compositionally biased region" description="Basic residues" evidence="1">
    <location>
        <begin position="326"/>
        <end position="339"/>
    </location>
</feature>
<feature type="compositionally biased region" description="Low complexity" evidence="1">
    <location>
        <begin position="255"/>
        <end position="280"/>
    </location>
</feature>
<name>A0A8J1TAI0_OWEFU</name>
<feature type="region of interest" description="Disordered" evidence="1">
    <location>
        <begin position="146"/>
        <end position="296"/>
    </location>
</feature>
<feature type="region of interest" description="Disordered" evidence="1">
    <location>
        <begin position="403"/>
        <end position="597"/>
    </location>
</feature>
<protein>
    <submittedName>
        <fullName evidence="2">Uncharacterized protein</fullName>
    </submittedName>
</protein>
<feature type="compositionally biased region" description="Basic and acidic residues" evidence="1">
    <location>
        <begin position="41"/>
        <end position="68"/>
    </location>
</feature>
<dbReference type="AlphaFoldDB" id="A0A8J1TAI0"/>
<feature type="compositionally biased region" description="Basic and acidic residues" evidence="1">
    <location>
        <begin position="454"/>
        <end position="463"/>
    </location>
</feature>
<keyword evidence="3" id="KW-1185">Reference proteome</keyword>
<feature type="compositionally biased region" description="Basic and acidic residues" evidence="1">
    <location>
        <begin position="149"/>
        <end position="181"/>
    </location>
</feature>
<feature type="compositionally biased region" description="Basic and acidic residues" evidence="1">
    <location>
        <begin position="15"/>
        <end position="25"/>
    </location>
</feature>
<feature type="region of interest" description="Disordered" evidence="1">
    <location>
        <begin position="615"/>
        <end position="636"/>
    </location>
</feature>
<organism evidence="2 3">
    <name type="scientific">Owenia fusiformis</name>
    <name type="common">Polychaete worm</name>
    <dbReference type="NCBI Taxonomy" id="6347"/>
    <lineage>
        <taxon>Eukaryota</taxon>
        <taxon>Metazoa</taxon>
        <taxon>Spiralia</taxon>
        <taxon>Lophotrochozoa</taxon>
        <taxon>Annelida</taxon>
        <taxon>Polychaeta</taxon>
        <taxon>Sedentaria</taxon>
        <taxon>Canalipalpata</taxon>
        <taxon>Sabellida</taxon>
        <taxon>Oweniida</taxon>
        <taxon>Oweniidae</taxon>
        <taxon>Owenia</taxon>
    </lineage>
</organism>